<evidence type="ECO:0000256" key="6">
    <source>
        <dbReference type="SAM" id="MobiDB-lite"/>
    </source>
</evidence>
<dbReference type="HOGENOM" id="CLU_004709_1_0_0"/>
<dbReference type="InterPro" id="IPR042179">
    <property type="entry name" value="KGD_C_sf"/>
</dbReference>
<evidence type="ECO:0000256" key="3">
    <source>
        <dbReference type="ARBA" id="ARBA00012280"/>
    </source>
</evidence>
<dbReference type="GO" id="GO:0045252">
    <property type="term" value="C:oxoglutarate dehydrogenase complex"/>
    <property type="evidence" value="ECO:0007669"/>
    <property type="project" value="TreeGrafter"/>
</dbReference>
<dbReference type="eggNOG" id="COG0567">
    <property type="taxonomic scope" value="Bacteria"/>
</dbReference>
<dbReference type="EC" id="1.2.4.2" evidence="3"/>
<evidence type="ECO:0000256" key="5">
    <source>
        <dbReference type="ARBA" id="ARBA00023052"/>
    </source>
</evidence>
<dbReference type="GO" id="GO:0006099">
    <property type="term" value="P:tricarboxylic acid cycle"/>
    <property type="evidence" value="ECO:0007669"/>
    <property type="project" value="TreeGrafter"/>
</dbReference>
<keyword evidence="9" id="KW-1185">Reference proteome</keyword>
<dbReference type="RefSeq" id="WP_013562930.1">
    <property type="nucleotide sequence ID" value="NC_014962.1"/>
</dbReference>
<dbReference type="PIRSF" id="PIRSF000157">
    <property type="entry name" value="Oxoglu_dh_E1"/>
    <property type="match status" value="1"/>
</dbReference>
<dbReference type="Gene3D" id="3.40.50.11610">
    <property type="entry name" value="Multifunctional 2-oxoglutarate metabolism enzyme, C-terminal domain"/>
    <property type="match status" value="1"/>
</dbReference>
<dbReference type="NCBIfam" id="NF006914">
    <property type="entry name" value="PRK09404.1"/>
    <property type="match status" value="1"/>
</dbReference>
<comment type="function">
    <text evidence="2">E1 component of the 2-oxoglutarate dehydrogenase (OGDH) complex which catalyzes the decarboxylation of 2-oxoglutarate, the first step in the conversion of 2-oxoglutarate to succinyl-CoA and CO(2).</text>
</comment>
<evidence type="ECO:0000256" key="1">
    <source>
        <dbReference type="ARBA" id="ARBA00001964"/>
    </source>
</evidence>
<dbReference type="InParanoid" id="E8R4Q0"/>
<dbReference type="InterPro" id="IPR001017">
    <property type="entry name" value="DH_E1"/>
</dbReference>
<dbReference type="EMBL" id="CP002353">
    <property type="protein sequence ID" value="ADV60641.1"/>
    <property type="molecule type" value="Genomic_DNA"/>
</dbReference>
<dbReference type="Gene3D" id="3.40.50.970">
    <property type="match status" value="1"/>
</dbReference>
<dbReference type="InterPro" id="IPR011603">
    <property type="entry name" value="2oxoglutarate_DH_E1"/>
</dbReference>
<evidence type="ECO:0000313" key="8">
    <source>
        <dbReference type="EMBL" id="ADV60641.1"/>
    </source>
</evidence>
<dbReference type="Gene3D" id="3.40.50.12470">
    <property type="match status" value="1"/>
</dbReference>
<keyword evidence="5" id="KW-0786">Thiamine pyrophosphate</keyword>
<organism evidence="8 9">
    <name type="scientific">Isosphaera pallida (strain ATCC 43644 / DSM 9630 / IS1B)</name>
    <dbReference type="NCBI Taxonomy" id="575540"/>
    <lineage>
        <taxon>Bacteria</taxon>
        <taxon>Pseudomonadati</taxon>
        <taxon>Planctomycetota</taxon>
        <taxon>Planctomycetia</taxon>
        <taxon>Isosphaerales</taxon>
        <taxon>Isosphaeraceae</taxon>
        <taxon>Isosphaera</taxon>
    </lineage>
</organism>
<feature type="region of interest" description="Disordered" evidence="6">
    <location>
        <begin position="968"/>
        <end position="988"/>
    </location>
</feature>
<proteinExistence type="predicted"/>
<comment type="cofactor">
    <cofactor evidence="1">
        <name>thiamine diphosphate</name>
        <dbReference type="ChEBI" id="CHEBI:58937"/>
    </cofactor>
</comment>
<dbReference type="GO" id="GO:0005829">
    <property type="term" value="C:cytosol"/>
    <property type="evidence" value="ECO:0007669"/>
    <property type="project" value="TreeGrafter"/>
</dbReference>
<dbReference type="SUPFAM" id="SSF52518">
    <property type="entry name" value="Thiamin diphosphate-binding fold (THDP-binding)"/>
    <property type="match status" value="2"/>
</dbReference>
<dbReference type="InterPro" id="IPR031717">
    <property type="entry name" value="ODO-1/KGD_C"/>
</dbReference>
<dbReference type="InterPro" id="IPR029061">
    <property type="entry name" value="THDP-binding"/>
</dbReference>
<dbReference type="Pfam" id="PF00676">
    <property type="entry name" value="E1_dh"/>
    <property type="match status" value="1"/>
</dbReference>
<evidence type="ECO:0000256" key="4">
    <source>
        <dbReference type="ARBA" id="ARBA00023002"/>
    </source>
</evidence>
<protein>
    <recommendedName>
        <fullName evidence="3">oxoglutarate dehydrogenase (succinyl-transferring)</fullName>
        <ecNumber evidence="3">1.2.4.2</ecNumber>
    </recommendedName>
</protein>
<name>E8R4Q0_ISOPI</name>
<evidence type="ECO:0000313" key="9">
    <source>
        <dbReference type="Proteomes" id="UP000008631"/>
    </source>
</evidence>
<evidence type="ECO:0000259" key="7">
    <source>
        <dbReference type="SMART" id="SM00861"/>
    </source>
</evidence>
<dbReference type="STRING" id="575540.Isop_0044"/>
<dbReference type="GO" id="GO:0030976">
    <property type="term" value="F:thiamine pyrophosphate binding"/>
    <property type="evidence" value="ECO:0007669"/>
    <property type="project" value="InterPro"/>
</dbReference>
<accession>E8R4Q0</accession>
<dbReference type="AlphaFoldDB" id="E8R4Q0"/>
<dbReference type="NCBIfam" id="NF008907">
    <property type="entry name" value="PRK12270.1"/>
    <property type="match status" value="1"/>
</dbReference>
<sequence>MNRSTVASRWNLDLLEAKLADWKRDPLAVEESWRLFFEGYELGLTDLETKRPAATAAPAAVAPVPPPASEAGRAPASFSEYDLDIARKQASVTRLVDAYREIGHFLADLDPLQLTPKLERHELLDLEAFDLDETDLDTVFYTRLFEPNRASLRELIAALRETYCRTIGVEYMHIHDNRIRQWLQARMEPIRNRPNLGTHKKRRLLLKLYAADLFERFLQKHYAGQKRFGLEGAESVIPLIDAIIERGGAGQVREVVLGMPHRGRLNVLANILHKPYGMIFGEFEGHMAPETVCGDGDVKYHLGFSADHVTSCGQMVHLSLTPNPSHLEAVNPVVEGRVRAKQRHLRDRDGRMVLPLLIHGDAAFAGQGIVAETLNLSRLPGYRTGGTVHIIVNNQIGFTTAPKDARSSPYCTDVAKMIDVPIFHVNGDDPEAVVHVAEIALDFRQTFGMDVVIDLVCYRRHGHNELDEPRFTQPRMYRAIDARPPVKQIYTDQLIASGELTRKEAETIAETFEEKMEAIFNEIHNQPPPTPTPPKSFGGPWKGLVRDYSFEPVETGVSQETLARIVAHVTTPPPPGAYGRPDRPFKLNPILDRILRQRAKAMAEGGPIDWAFAETLAFGSLLIEGHPVRLSGQDSRRGTFSQRHAVWVDPETGEEYYPLRHLAPEAAEFFVYDSFLSEAAVLGFEYGVALDSPHVLVMWEAQFGDFANGAQAIIDQFIASGESKWGRANGVVLLLPHGYEGQGPEHSSARLERFLQLHASAENNIEVVYPTTPAQYFHLLRRQLKRNFRKPLIVMTPKSLLRRKEATNTVADLTTGRFREVLDDPAITNPDQVKRVILCSGKVYYDLAARLAKETELRGNIALVRIEQLAPWPLDALKTLKARYHQTRQWIWAQEESQNMGAWSFVSPRLRDLLGIAVPYVGRDSSASPATGSSKVHDREQAELVEAALFGDGGHVVTATPRTPHLVSVPTAANGSASSSASAANGASTGHAAVVQSAGGARHSS</sequence>
<dbReference type="SMART" id="SM00861">
    <property type="entry name" value="Transket_pyr"/>
    <property type="match status" value="1"/>
</dbReference>
<dbReference type="Gene3D" id="1.10.287.1150">
    <property type="entry name" value="TPP helical domain"/>
    <property type="match status" value="1"/>
</dbReference>
<dbReference type="Pfam" id="PF16870">
    <property type="entry name" value="OxoGdeHyase_C"/>
    <property type="match status" value="1"/>
</dbReference>
<reference evidence="8 9" key="2">
    <citation type="journal article" date="2011" name="Stand. Genomic Sci.">
        <title>Complete genome sequence of Isosphaera pallida type strain (IS1B).</title>
        <authorList>
            <consortium name="US DOE Joint Genome Institute (JGI-PGF)"/>
            <person name="Goker M."/>
            <person name="Cleland D."/>
            <person name="Saunders E."/>
            <person name="Lapidus A."/>
            <person name="Nolan M."/>
            <person name="Lucas S."/>
            <person name="Hammon N."/>
            <person name="Deshpande S."/>
            <person name="Cheng J.F."/>
            <person name="Tapia R."/>
            <person name="Han C."/>
            <person name="Goodwin L."/>
            <person name="Pitluck S."/>
            <person name="Liolios K."/>
            <person name="Pagani I."/>
            <person name="Ivanova N."/>
            <person name="Mavromatis K."/>
            <person name="Pati A."/>
            <person name="Chen A."/>
            <person name="Palaniappan K."/>
            <person name="Land M."/>
            <person name="Hauser L."/>
            <person name="Chang Y.J."/>
            <person name="Jeffries C.D."/>
            <person name="Detter J.C."/>
            <person name="Beck B."/>
            <person name="Woyke T."/>
            <person name="Bristow J."/>
            <person name="Eisen J.A."/>
            <person name="Markowitz V."/>
            <person name="Hugenholtz P."/>
            <person name="Kyrpides N.C."/>
            <person name="Klenk H.P."/>
        </authorList>
    </citation>
    <scope>NUCLEOTIDE SEQUENCE [LARGE SCALE GENOMIC DNA]</scope>
    <source>
        <strain evidence="9">ATCC 43644 / DSM 9630 / IS1B</strain>
    </source>
</reference>
<dbReference type="PANTHER" id="PTHR23152:SF4">
    <property type="entry name" value="2-OXOADIPATE DEHYDROGENASE COMPLEX COMPONENT E1"/>
    <property type="match status" value="1"/>
</dbReference>
<feature type="compositionally biased region" description="Low complexity" evidence="6">
    <location>
        <begin position="971"/>
        <end position="988"/>
    </location>
</feature>
<evidence type="ECO:0000256" key="2">
    <source>
        <dbReference type="ARBA" id="ARBA00003906"/>
    </source>
</evidence>
<gene>
    <name evidence="8" type="ordered locus">Isop_0044</name>
</gene>
<feature type="domain" description="Transketolase-like pyrimidine-binding" evidence="7">
    <location>
        <begin position="608"/>
        <end position="803"/>
    </location>
</feature>
<dbReference type="InterPro" id="IPR005475">
    <property type="entry name" value="Transketolase-like_Pyr-bd"/>
</dbReference>
<dbReference type="FunCoup" id="E8R4Q0">
    <property type="interactions" value="445"/>
</dbReference>
<dbReference type="KEGG" id="ipa:Isop_0044"/>
<reference key="1">
    <citation type="submission" date="2010-11" db="EMBL/GenBank/DDBJ databases">
        <title>The complete sequence of chromosome of Isophaera pallida ATCC 43644.</title>
        <authorList>
            <consortium name="US DOE Joint Genome Institute (JGI-PGF)"/>
            <person name="Lucas S."/>
            <person name="Copeland A."/>
            <person name="Lapidus A."/>
            <person name="Bruce D."/>
            <person name="Goodwin L."/>
            <person name="Pitluck S."/>
            <person name="Kyrpides N."/>
            <person name="Mavromatis K."/>
            <person name="Pagani I."/>
            <person name="Ivanova N."/>
            <person name="Saunders E."/>
            <person name="Brettin T."/>
            <person name="Detter J.C."/>
            <person name="Han C."/>
            <person name="Tapia R."/>
            <person name="Land M."/>
            <person name="Hauser L."/>
            <person name="Markowitz V."/>
            <person name="Cheng J.-F."/>
            <person name="Hugenholtz P."/>
            <person name="Woyke T."/>
            <person name="Wu D."/>
            <person name="Eisen J.A."/>
        </authorList>
    </citation>
    <scope>NUCLEOTIDE SEQUENCE</scope>
    <source>
        <strain>ATCC 43644</strain>
    </source>
</reference>
<dbReference type="Pfam" id="PF02779">
    <property type="entry name" value="Transket_pyr"/>
    <property type="match status" value="1"/>
</dbReference>
<dbReference type="PANTHER" id="PTHR23152">
    <property type="entry name" value="2-OXOGLUTARATE DEHYDROGENASE"/>
    <property type="match status" value="1"/>
</dbReference>
<keyword evidence="4 8" id="KW-0560">Oxidoreductase</keyword>
<dbReference type="OrthoDB" id="9759785at2"/>
<dbReference type="Proteomes" id="UP000008631">
    <property type="component" value="Chromosome"/>
</dbReference>
<dbReference type="GO" id="GO:0004591">
    <property type="term" value="F:oxoglutarate dehydrogenase (succinyl-transferring) activity"/>
    <property type="evidence" value="ECO:0007669"/>
    <property type="project" value="UniProtKB-EC"/>
</dbReference>
<dbReference type="CDD" id="cd02016">
    <property type="entry name" value="TPP_E1_OGDC_like"/>
    <property type="match status" value="1"/>
</dbReference>
<dbReference type="NCBIfam" id="TIGR00239">
    <property type="entry name" value="2oxo_dh_E1"/>
    <property type="match status" value="1"/>
</dbReference>